<reference evidence="1" key="6">
    <citation type="journal article" date="2017" name="Nat. Commun.">
        <title>Evolutionary dynamics and genomic features of the Elizabethkingia anophelis 2015 to 2016 Wisconsin outbreak strain.</title>
        <authorList>
            <person name="Perrin A."/>
            <person name="Larsonneur E."/>
            <person name="Nicholson A.C."/>
            <person name="Edwards D.J."/>
            <person name="Gundlach K.M."/>
            <person name="Whitney A.M."/>
            <person name="Gulvik C.A."/>
            <person name="Bell M.E."/>
            <person name="Rendueles O."/>
            <person name="Cury J."/>
            <person name="Hugon P."/>
            <person name="Clermont D."/>
            <person name="Enouf V."/>
            <person name="Loparev V."/>
            <person name="Juieng P."/>
            <person name="Monson T."/>
            <person name="Warshauer D."/>
            <person name="Elbadawi L.I."/>
            <person name="Walters M.S."/>
            <person name="Crist M.B."/>
            <person name="Noble-Wang J."/>
            <person name="Borlaug G."/>
            <person name="Rocha E.P.C."/>
            <person name="Criscuolo A."/>
            <person name="Touchon M."/>
            <person name="Davis J.P."/>
            <person name="Holt K.E."/>
            <person name="McQuiston J.R."/>
            <person name="Brisse S."/>
        </authorList>
    </citation>
    <scope>NUCLEOTIDE SEQUENCE</scope>
</reference>
<proteinExistence type="predicted"/>
<reference evidence="1" key="4">
    <citation type="journal article" date="2016" name="Sci. Rep.">
        <title>Genomic epidemiology and global diversity of the emerging bacterial pathogen Elizabethkingia anophelis.</title>
        <authorList>
            <person name="Breurec S."/>
            <person name="Criscuolo A."/>
            <person name="Diancourt L."/>
            <person name="Rendueles O."/>
            <person name="Vandenbogaert M."/>
            <person name="Passet V."/>
            <person name="Caro V."/>
            <person name="Rocha E.P."/>
            <person name="Touchon M."/>
            <person name="Brisse S."/>
        </authorList>
    </citation>
    <scope>NUCLEOTIDE SEQUENCE</scope>
</reference>
<reference evidence="1" key="8">
    <citation type="journal article" date="2018" name="J. ISSAAS">
        <title>In Silico Identification of Three Types of Integrative and Conjugative Elements (ICEs) in Elizabethkingia anophelis Strains Isolated from Around the World.</title>
        <authorList>
            <person name="Xu J."/>
            <person name="Pei D."/>
            <person name="Nicholson A."/>
            <person name="Lan Y."/>
            <person name="Xia Q."/>
        </authorList>
    </citation>
    <scope>NUCLEOTIDE SEQUENCE</scope>
</reference>
<reference evidence="1" key="7">
    <citation type="journal article" date="2017" name="Sci. Rep.">
        <title>Genomic features, phylogenetic relationships, and comparative genomics of Elizabethkingia anophelis strain EM361-97 isolated in Taiwan.</title>
        <authorList>
            <person name="Lin J.N."/>
            <person name="Lai C.H."/>
            <person name="Yang C.H."/>
            <person name="Huang Y.H."/>
            <person name="Lin H.H."/>
        </authorList>
    </citation>
    <scope>NUCLEOTIDE SEQUENCE</scope>
</reference>
<dbReference type="EMBL" id="BK010602">
    <property type="protein sequence ID" value="DAC75300.1"/>
    <property type="molecule type" value="Genomic_DNA"/>
</dbReference>
<reference evidence="1" key="1">
    <citation type="journal article" date="2014" name="Genome Biol. Evol.">
        <title>Comparative genomic analysis of malaria mosquito vector-associated novel pathogen Elizabethkingia anophelis.</title>
        <authorList>
            <person name="Teo J."/>
            <person name="Tan S.Y."/>
            <person name="Liu Y."/>
            <person name="Tay M."/>
            <person name="Ding Y."/>
            <person name="Li Y."/>
            <person name="Kjelleberg S."/>
            <person name="Givskov M."/>
            <person name="Lin R.T."/>
            <person name="Yang L."/>
        </authorList>
    </citation>
    <scope>NUCLEOTIDE SEQUENCE</scope>
</reference>
<dbReference type="InterPro" id="IPR018534">
    <property type="entry name" value="Tet_reg_excision_RteC"/>
</dbReference>
<dbReference type="Pfam" id="PF09357">
    <property type="entry name" value="RteC"/>
    <property type="match status" value="1"/>
</dbReference>
<evidence type="ECO:0000313" key="1">
    <source>
        <dbReference type="EMBL" id="DAC75300.1"/>
    </source>
</evidence>
<gene>
    <name evidence="1" type="primary">rteC</name>
</gene>
<reference evidence="1" key="5">
    <citation type="journal article" date="2017" name="Genome Announc.">
        <title>Complete Circularized Genome Sequences of Four Strains of Elizabethkingia anophelis, Including Two Novel Strains Isolated from Wild-Caught Anopheles sinensis.</title>
        <authorList>
            <person name="Pei D."/>
            <person name="Nicholson A.C."/>
            <person name="Jiang J."/>
            <person name="Chen H."/>
            <person name="Whitney A.M."/>
            <person name="Villarma A."/>
            <person name="Bell M."/>
            <person name="Humrighouse B."/>
            <person name="Rowe L.A."/>
            <person name="Sheth M."/>
            <person name="Batra D."/>
            <person name="Juieng P."/>
            <person name="Loparev V.N."/>
            <person name="McQuiston J.R."/>
            <person name="Lan Y."/>
            <person name="Ma Y."/>
            <person name="Xu J."/>
        </authorList>
    </citation>
    <scope>NUCLEOTIDE SEQUENCE</scope>
</reference>
<accession>A0A455ZEW3</accession>
<dbReference type="EMBL" id="BK010598">
    <property type="protein sequence ID" value="DAC75012.1"/>
    <property type="molecule type" value="Genomic_DNA"/>
</dbReference>
<reference evidence="1" key="2">
    <citation type="journal article" date="2014" name="PLoS ONE">
        <title>Insights from the genome annotation of Elizabethkingia anophelis from the malaria vector Anopheles gambiae.</title>
        <authorList>
            <person name="Kukutla P."/>
            <person name="Lindberg B.G."/>
            <person name="Pei D."/>
            <person name="Rayl M."/>
            <person name="Yu W."/>
            <person name="Steritz M."/>
            <person name="Faye I."/>
            <person name="Xu J."/>
        </authorList>
    </citation>
    <scope>NUCLEOTIDE SEQUENCE</scope>
</reference>
<dbReference type="RefSeq" id="WP_047034649.1">
    <property type="nucleotide sequence ID" value="NZ_CP077751.1"/>
</dbReference>
<reference evidence="1" key="3">
    <citation type="journal article" date="2016" name="Genome Announc.">
        <title>Complete Genome Sequences of Four Strains from the 2015-2016 Elizabethkingia anophelis Outbreak.</title>
        <authorList>
            <person name="Nicholson A.C."/>
            <person name="Whitney A.M."/>
            <person name="Emery B.D."/>
            <person name="Bell M.E."/>
            <person name="Gartin J.T."/>
            <person name="Humrighouse B.W."/>
            <person name="Loparev V.N."/>
            <person name="Batra D."/>
            <person name="Sheth M."/>
            <person name="Rowe L.A."/>
            <person name="Juieng P."/>
            <person name="Knipe K."/>
            <person name="Gulvik C."/>
            <person name="McQuiston J.R."/>
        </authorList>
    </citation>
    <scope>NUCLEOTIDE SEQUENCE</scope>
</reference>
<name>A0A455ZEW3_9FLAO</name>
<organism evidence="1">
    <name type="scientific">Elizabethkingia anophelis</name>
    <dbReference type="NCBI Taxonomy" id="1117645"/>
    <lineage>
        <taxon>Bacteria</taxon>
        <taxon>Pseudomonadati</taxon>
        <taxon>Bacteroidota</taxon>
        <taxon>Flavobacteriia</taxon>
        <taxon>Flavobacteriales</taxon>
        <taxon>Weeksellaceae</taxon>
        <taxon>Elizabethkingia</taxon>
    </lineage>
</organism>
<protein>
    <submittedName>
        <fullName evidence="1">Tetracycline resistance element mobilization regulatory protein rteC</fullName>
    </submittedName>
</protein>
<dbReference type="AlphaFoldDB" id="A0A455ZEW3"/>
<sequence>MKNALYQIIAEIENEEKKLIFSNTSLIDEAHKMILYLQSKLLNTKKIVMEQGFDDLNDEIEFFRNIKPKILGKLIYYNKVYKIEIGCPASDGKLYEKYYQEQLKALKTEFQLHIINSPFYRYYRSGRTDKNSEYFIRGKLQNFEEFNSFIFELDPDFSTYYDFKVAKIIANELIYNYLNHKIIPSSNNGNILHDQQSKDMLWTESNNALIELIYALYAYGAISNGKVGIRKITNIFQILFRVSLGDVHHAFHRMKTRVGSRTAFLDQLKDSLEEYMDKDL</sequence>